<evidence type="ECO:0000313" key="2">
    <source>
        <dbReference type="Proteomes" id="UP000325811"/>
    </source>
</evidence>
<dbReference type="KEGG" id="pdio:PDMSB3_3561"/>
<evidence type="ECO:0000313" key="1">
    <source>
        <dbReference type="EMBL" id="VVD30017.1"/>
    </source>
</evidence>
<organism evidence="1 2">
    <name type="scientific">Paraburkholderia dioscoreae</name>
    <dbReference type="NCBI Taxonomy" id="2604047"/>
    <lineage>
        <taxon>Bacteria</taxon>
        <taxon>Pseudomonadati</taxon>
        <taxon>Pseudomonadota</taxon>
        <taxon>Betaproteobacteria</taxon>
        <taxon>Burkholderiales</taxon>
        <taxon>Burkholderiaceae</taxon>
        <taxon>Paraburkholderia</taxon>
    </lineage>
</organism>
<name>A0A5Q4Z7Z4_9BURK</name>
<gene>
    <name evidence="1" type="ORF">PDMSB3_3561</name>
</gene>
<accession>A0A5Q4Z7Z4</accession>
<dbReference type="AlphaFoldDB" id="A0A5Q4Z7Z4"/>
<sequence length="37" mass="4229">MIAGHITFPFSSSCFRFPFLSSPQSQTKEVYIIIFNS</sequence>
<dbReference type="EMBL" id="LR699553">
    <property type="protein sequence ID" value="VVD30017.1"/>
    <property type="molecule type" value="Genomic_DNA"/>
</dbReference>
<proteinExistence type="predicted"/>
<reference evidence="1 2" key="1">
    <citation type="submission" date="2019-08" db="EMBL/GenBank/DDBJ databases">
        <authorList>
            <person name="Herpell B J."/>
        </authorList>
    </citation>
    <scope>NUCLEOTIDE SEQUENCE [LARGE SCALE GENOMIC DNA]</scope>
    <source>
        <strain evidence="2">Msb3</strain>
    </source>
</reference>
<dbReference type="Proteomes" id="UP000325811">
    <property type="component" value="Chromosome I"/>
</dbReference>
<protein>
    <submittedName>
        <fullName evidence="1">Uncharacterized protein</fullName>
    </submittedName>
</protein>
<keyword evidence="2" id="KW-1185">Reference proteome</keyword>